<evidence type="ECO:0000256" key="6">
    <source>
        <dbReference type="ARBA" id="ARBA00022605"/>
    </source>
</evidence>
<feature type="binding site" evidence="15">
    <location>
        <position position="141"/>
    </location>
    <ligand>
        <name>Zn(2+)</name>
        <dbReference type="ChEBI" id="CHEBI:29105"/>
        <label>2</label>
    </ligand>
</feature>
<dbReference type="EMBL" id="FOGD01000001">
    <property type="protein sequence ID" value="SEQ27232.1"/>
    <property type="molecule type" value="Genomic_DNA"/>
</dbReference>
<evidence type="ECO:0000256" key="1">
    <source>
        <dbReference type="ARBA" id="ARBA00005130"/>
    </source>
</evidence>
<dbReference type="FunFam" id="3.30.70.360:FF:000011">
    <property type="entry name" value="Succinyl-diaminopimelate desuccinylase"/>
    <property type="match status" value="1"/>
</dbReference>
<keyword evidence="12 15" id="KW-0170">Cobalt</keyword>
<comment type="similarity">
    <text evidence="2 15">Belongs to the peptidase M20A family. DapE subfamily.</text>
</comment>
<feature type="binding site" evidence="15">
    <location>
        <position position="106"/>
    </location>
    <ligand>
        <name>Zn(2+)</name>
        <dbReference type="ChEBI" id="CHEBI:29105"/>
        <label>1</label>
    </ligand>
</feature>
<evidence type="ECO:0000256" key="13">
    <source>
        <dbReference type="ARBA" id="ARBA00031891"/>
    </source>
</evidence>
<comment type="pathway">
    <text evidence="1 15">Amino-acid biosynthesis; L-lysine biosynthesis via DAP pathway; LL-2,6-diaminopimelate from (S)-tetrahydrodipicolinate (succinylase route): step 3/3.</text>
</comment>
<evidence type="ECO:0000256" key="3">
    <source>
        <dbReference type="ARBA" id="ARBA00011738"/>
    </source>
</evidence>
<dbReference type="SUPFAM" id="SSF53187">
    <property type="entry name" value="Zn-dependent exopeptidases"/>
    <property type="match status" value="1"/>
</dbReference>
<evidence type="ECO:0000256" key="14">
    <source>
        <dbReference type="ARBA" id="ARBA00051301"/>
    </source>
</evidence>
<evidence type="ECO:0000313" key="18">
    <source>
        <dbReference type="Proteomes" id="UP000199766"/>
    </source>
</evidence>
<dbReference type="AlphaFoldDB" id="A0A1H9ENQ4"/>
<dbReference type="GO" id="GO:0019877">
    <property type="term" value="P:diaminopimelate biosynthetic process"/>
    <property type="evidence" value="ECO:0007669"/>
    <property type="project" value="UniProtKB-UniRule"/>
</dbReference>
<evidence type="ECO:0000256" key="15">
    <source>
        <dbReference type="HAMAP-Rule" id="MF_01690"/>
    </source>
</evidence>
<dbReference type="CDD" id="cd03891">
    <property type="entry name" value="M20_DapE_proteobac"/>
    <property type="match status" value="1"/>
</dbReference>
<evidence type="ECO:0000256" key="2">
    <source>
        <dbReference type="ARBA" id="ARBA00006746"/>
    </source>
</evidence>
<feature type="domain" description="Peptidase M20 dimerisation" evidence="16">
    <location>
        <begin position="182"/>
        <end position="289"/>
    </location>
</feature>
<evidence type="ECO:0000256" key="9">
    <source>
        <dbReference type="ARBA" id="ARBA00022833"/>
    </source>
</evidence>
<evidence type="ECO:0000256" key="10">
    <source>
        <dbReference type="ARBA" id="ARBA00022915"/>
    </source>
</evidence>
<dbReference type="EC" id="3.5.1.18" evidence="4 15"/>
<dbReference type="GO" id="GO:0006526">
    <property type="term" value="P:L-arginine biosynthetic process"/>
    <property type="evidence" value="ECO:0007669"/>
    <property type="project" value="TreeGrafter"/>
</dbReference>
<comment type="subunit">
    <text evidence="3 15">Homodimer.</text>
</comment>
<dbReference type="OrthoDB" id="9809784at2"/>
<dbReference type="GO" id="GO:0009014">
    <property type="term" value="F:succinyl-diaminopimelate desuccinylase activity"/>
    <property type="evidence" value="ECO:0007669"/>
    <property type="project" value="UniProtKB-UniRule"/>
</dbReference>
<comment type="catalytic activity">
    <reaction evidence="14 15">
        <text>N-succinyl-(2S,6S)-2,6-diaminopimelate + H2O = (2S,6S)-2,6-diaminopimelate + succinate</text>
        <dbReference type="Rhea" id="RHEA:22608"/>
        <dbReference type="ChEBI" id="CHEBI:15377"/>
        <dbReference type="ChEBI" id="CHEBI:30031"/>
        <dbReference type="ChEBI" id="CHEBI:57609"/>
        <dbReference type="ChEBI" id="CHEBI:58087"/>
        <dbReference type="EC" id="3.5.1.18"/>
    </reaction>
</comment>
<dbReference type="GO" id="GO:0009089">
    <property type="term" value="P:lysine biosynthetic process via diaminopimelate"/>
    <property type="evidence" value="ECO:0007669"/>
    <property type="project" value="UniProtKB-UniRule"/>
</dbReference>
<dbReference type="Gene3D" id="3.40.630.10">
    <property type="entry name" value="Zn peptidases"/>
    <property type="match status" value="2"/>
</dbReference>
<evidence type="ECO:0000313" key="17">
    <source>
        <dbReference type="EMBL" id="SEQ27232.1"/>
    </source>
</evidence>
<protein>
    <recommendedName>
        <fullName evidence="5 15">Succinyl-diaminopimelate desuccinylase</fullName>
        <shortName evidence="15">SDAP desuccinylase</shortName>
        <ecNumber evidence="4 15">3.5.1.18</ecNumber>
    </recommendedName>
    <alternativeName>
        <fullName evidence="13 15">N-succinyl-LL-2,6-diaminoheptanedioate amidohydrolase</fullName>
    </alternativeName>
</protein>
<evidence type="ECO:0000256" key="12">
    <source>
        <dbReference type="ARBA" id="ARBA00023285"/>
    </source>
</evidence>
<proteinExistence type="inferred from homology"/>
<feature type="binding site" evidence="15">
    <location>
        <position position="106"/>
    </location>
    <ligand>
        <name>Zn(2+)</name>
        <dbReference type="ChEBI" id="CHEBI:29105"/>
        <label>2</label>
    </ligand>
</feature>
<dbReference type="GO" id="GO:0008270">
    <property type="term" value="F:zinc ion binding"/>
    <property type="evidence" value="ECO:0007669"/>
    <property type="project" value="UniProtKB-UniRule"/>
</dbReference>
<evidence type="ECO:0000259" key="16">
    <source>
        <dbReference type="Pfam" id="PF07687"/>
    </source>
</evidence>
<evidence type="ECO:0000256" key="4">
    <source>
        <dbReference type="ARBA" id="ARBA00011921"/>
    </source>
</evidence>
<evidence type="ECO:0000256" key="8">
    <source>
        <dbReference type="ARBA" id="ARBA00022801"/>
    </source>
</evidence>
<feature type="binding site" evidence="15">
    <location>
        <position position="355"/>
    </location>
    <ligand>
        <name>Zn(2+)</name>
        <dbReference type="ChEBI" id="CHEBI:29105"/>
        <label>2</label>
    </ligand>
</feature>
<reference evidence="17 18" key="1">
    <citation type="submission" date="2016-10" db="EMBL/GenBank/DDBJ databases">
        <authorList>
            <person name="de Groot N.N."/>
        </authorList>
    </citation>
    <scope>NUCLEOTIDE SEQUENCE [LARGE SCALE GENOMIC DNA]</scope>
    <source>
        <strain evidence="17 18">ATCC 35958</strain>
    </source>
</reference>
<feature type="binding site" evidence="15">
    <location>
        <position position="73"/>
    </location>
    <ligand>
        <name>Zn(2+)</name>
        <dbReference type="ChEBI" id="CHEBI:29105"/>
        <label>1</label>
    </ligand>
</feature>
<dbReference type="RefSeq" id="WP_091451772.1">
    <property type="nucleotide sequence ID" value="NZ_FOGD01000001.1"/>
</dbReference>
<dbReference type="SUPFAM" id="SSF55031">
    <property type="entry name" value="Bacterial exopeptidase dimerisation domain"/>
    <property type="match status" value="1"/>
</dbReference>
<dbReference type="InterPro" id="IPR011650">
    <property type="entry name" value="Peptidase_M20_dimer"/>
</dbReference>
<evidence type="ECO:0000256" key="7">
    <source>
        <dbReference type="ARBA" id="ARBA00022723"/>
    </source>
</evidence>
<evidence type="ECO:0000256" key="11">
    <source>
        <dbReference type="ARBA" id="ARBA00023154"/>
    </source>
</evidence>
<dbReference type="UniPathway" id="UPA00034">
    <property type="reaction ID" value="UER00021"/>
</dbReference>
<keyword evidence="18" id="KW-1185">Reference proteome</keyword>
<comment type="cofactor">
    <cofactor evidence="15">
        <name>Zn(2+)</name>
        <dbReference type="ChEBI" id="CHEBI:29105"/>
    </cofactor>
    <cofactor evidence="15">
        <name>Co(2+)</name>
        <dbReference type="ChEBI" id="CHEBI:48828"/>
    </cofactor>
    <text evidence="15">Binds 2 Zn(2+) or Co(2+) ions per subunit.</text>
</comment>
<feature type="binding site" evidence="15">
    <location>
        <position position="169"/>
    </location>
    <ligand>
        <name>Zn(2+)</name>
        <dbReference type="ChEBI" id="CHEBI:29105"/>
        <label>1</label>
    </ligand>
</feature>
<evidence type="ECO:0000256" key="5">
    <source>
        <dbReference type="ARBA" id="ARBA00022391"/>
    </source>
</evidence>
<dbReference type="NCBIfam" id="TIGR01246">
    <property type="entry name" value="dapE_proteo"/>
    <property type="match status" value="1"/>
</dbReference>
<dbReference type="NCBIfam" id="NF009557">
    <property type="entry name" value="PRK13009.1"/>
    <property type="match status" value="1"/>
</dbReference>
<keyword evidence="8 15" id="KW-0378">Hydrolase</keyword>
<dbReference type="Pfam" id="PF07687">
    <property type="entry name" value="M20_dimer"/>
    <property type="match status" value="1"/>
</dbReference>
<keyword evidence="10 15" id="KW-0220">Diaminopimelate biosynthesis</keyword>
<dbReference type="HAMAP" id="MF_01690">
    <property type="entry name" value="DapE"/>
    <property type="match status" value="1"/>
</dbReference>
<dbReference type="PANTHER" id="PTHR43808">
    <property type="entry name" value="ACETYLORNITHINE DEACETYLASE"/>
    <property type="match status" value="1"/>
</dbReference>
<dbReference type="GO" id="GO:0050897">
    <property type="term" value="F:cobalt ion binding"/>
    <property type="evidence" value="ECO:0007669"/>
    <property type="project" value="UniProtKB-UniRule"/>
</dbReference>
<name>A0A1H9ENQ4_9BURK</name>
<keyword evidence="11 15" id="KW-0457">Lysine biosynthesis</keyword>
<sequence>MSLTLSLAEALISRPSVTPEDAGCLQLLTERLTPLGFVCEAMDSGPAEFRVQNLWAKRATATPNAKTVVFAGHTDVVPTGPLAQWKSDPFTPTQRDGKLYGRGASDMKTSIAAFVVAVEEFLAATPEPLLNIAFLLTSDEEGPSVDGTKVVVEQLKARSECLDYCIVGEPTSVKRTGDMIKNGRRGTLSGKLTVRGIQGHIAYPHLARNPIHEAVPALTELAATRWDEGNAFFQPTSWQMSNIHGGTGASNIIPGAVVIDFNFRFCTESTAEGLKKRVHTVLDRHDLEYELQWTLGGQPFLTTPGELVQAVQQAIHAETGLSTELSTTGGTSDGRFIATLCPQVIELGPPNASIHKIDEHIALVDIEPLKNIYCRTLHNLQAQAVAALA</sequence>
<organism evidence="17 18">
    <name type="scientific">Giesbergeria anulus</name>
    <dbReference type="NCBI Taxonomy" id="180197"/>
    <lineage>
        <taxon>Bacteria</taxon>
        <taxon>Pseudomonadati</taxon>
        <taxon>Pseudomonadota</taxon>
        <taxon>Betaproteobacteria</taxon>
        <taxon>Burkholderiales</taxon>
        <taxon>Comamonadaceae</taxon>
        <taxon>Giesbergeria</taxon>
    </lineage>
</organism>
<gene>
    <name evidence="15" type="primary">dapE</name>
    <name evidence="17" type="ORF">SAMN02982919_00342</name>
</gene>
<dbReference type="PANTHER" id="PTHR43808:SF31">
    <property type="entry name" value="N-ACETYL-L-CITRULLINE DEACETYLASE"/>
    <property type="match status" value="1"/>
</dbReference>
<dbReference type="Proteomes" id="UP000199766">
    <property type="component" value="Unassembled WGS sequence"/>
</dbReference>
<dbReference type="InterPro" id="IPR005941">
    <property type="entry name" value="DapE_proteobac"/>
</dbReference>
<comment type="function">
    <text evidence="15">Catalyzes the hydrolysis of N-succinyl-L,L-diaminopimelic acid (SDAP), forming succinate and LL-2,6-diaminopimelate (DAP), an intermediate involved in the bacterial biosynthesis of lysine and meso-diaminopimelic acid, an essential component of bacterial cell walls.</text>
</comment>
<keyword evidence="7 15" id="KW-0479">Metal-binding</keyword>
<dbReference type="InterPro" id="IPR036264">
    <property type="entry name" value="Bact_exopeptidase_dim_dom"/>
</dbReference>
<dbReference type="STRING" id="180197.SAMN02982919_00342"/>
<dbReference type="GO" id="GO:0008777">
    <property type="term" value="F:acetylornithine deacetylase activity"/>
    <property type="evidence" value="ECO:0007669"/>
    <property type="project" value="TreeGrafter"/>
</dbReference>
<dbReference type="InterPro" id="IPR050072">
    <property type="entry name" value="Peptidase_M20A"/>
</dbReference>
<accession>A0A1H9ENQ4</accession>
<feature type="active site" evidence="15">
    <location>
        <position position="75"/>
    </location>
</feature>
<dbReference type="Pfam" id="PF01546">
    <property type="entry name" value="Peptidase_M20"/>
    <property type="match status" value="1"/>
</dbReference>
<dbReference type="InterPro" id="IPR002933">
    <property type="entry name" value="Peptidase_M20"/>
</dbReference>
<keyword evidence="9 15" id="KW-0862">Zinc</keyword>
<feature type="active site" description="Proton acceptor" evidence="15">
    <location>
        <position position="140"/>
    </location>
</feature>
<keyword evidence="6 15" id="KW-0028">Amino-acid biosynthesis</keyword>